<proteinExistence type="predicted"/>
<accession>E6PU50</accession>
<dbReference type="AlphaFoldDB" id="E6PU50"/>
<reference evidence="1" key="1">
    <citation type="submission" date="2009-10" db="EMBL/GenBank/DDBJ databases">
        <title>Diversity of trophic interactions inside an arsenic-rich microbial ecosystem.</title>
        <authorList>
            <person name="Bertin P.N."/>
            <person name="Heinrich-Salmeron A."/>
            <person name="Pelletier E."/>
            <person name="Goulhen-Chollet F."/>
            <person name="Arsene-Ploetze F."/>
            <person name="Gallien S."/>
            <person name="Calteau A."/>
            <person name="Vallenet D."/>
            <person name="Casiot C."/>
            <person name="Chane-Woon-Ming B."/>
            <person name="Giloteaux L."/>
            <person name="Barakat M."/>
            <person name="Bonnefoy V."/>
            <person name="Bruneel O."/>
            <person name="Chandler M."/>
            <person name="Cleiss J."/>
            <person name="Duran R."/>
            <person name="Elbaz-Poulichet F."/>
            <person name="Fonknechten N."/>
            <person name="Lauga B."/>
            <person name="Mornico D."/>
            <person name="Ortet P."/>
            <person name="Schaeffer C."/>
            <person name="Siguier P."/>
            <person name="Alexander Thil Smith A."/>
            <person name="Van Dorsselaer A."/>
            <person name="Weissenbach J."/>
            <person name="Medigue C."/>
            <person name="Le Paslier D."/>
        </authorList>
    </citation>
    <scope>NUCLEOTIDE SEQUENCE</scope>
</reference>
<comment type="caution">
    <text evidence="1">The sequence shown here is derived from an EMBL/GenBank/DDBJ whole genome shotgun (WGS) entry which is preliminary data.</text>
</comment>
<protein>
    <submittedName>
        <fullName evidence="1">Uncharacterized protein</fullName>
    </submittedName>
</protein>
<gene>
    <name evidence="1" type="ORF">CARN2_3935</name>
</gene>
<evidence type="ECO:0000313" key="1">
    <source>
        <dbReference type="EMBL" id="CBH98457.1"/>
    </source>
</evidence>
<sequence>MSASKPETDSTDAHACWHDNVAMLTALREAAAQALDLARETGTPCWVRRDGKMVNIGAPLPSTQTTTKSTA</sequence>
<organism evidence="1">
    <name type="scientific">mine drainage metagenome</name>
    <dbReference type="NCBI Taxonomy" id="410659"/>
    <lineage>
        <taxon>unclassified sequences</taxon>
        <taxon>metagenomes</taxon>
        <taxon>ecological metagenomes</taxon>
    </lineage>
</organism>
<name>E6PU50_9ZZZZ</name>
<dbReference type="EMBL" id="CABM01000053">
    <property type="protein sequence ID" value="CBH98457.1"/>
    <property type="molecule type" value="Genomic_DNA"/>
</dbReference>